<dbReference type="EMBL" id="PQGG01000026">
    <property type="protein sequence ID" value="POP52651.1"/>
    <property type="molecule type" value="Genomic_DNA"/>
</dbReference>
<gene>
    <name evidence="13" type="ORF">C0068_10610</name>
</gene>
<dbReference type="SUPFAM" id="SSF56925">
    <property type="entry name" value="OMPA-like"/>
    <property type="match status" value="1"/>
</dbReference>
<name>A0A2S4HG28_9GAMM</name>
<dbReference type="InterPro" id="IPR006690">
    <property type="entry name" value="OMPA-like_CS"/>
</dbReference>
<evidence type="ECO:0000256" key="1">
    <source>
        <dbReference type="ARBA" id="ARBA00004571"/>
    </source>
</evidence>
<keyword evidence="5 11" id="KW-0732">Signal</keyword>
<dbReference type="PROSITE" id="PS51123">
    <property type="entry name" value="OMPA_2"/>
    <property type="match status" value="1"/>
</dbReference>
<dbReference type="InterPro" id="IPR027385">
    <property type="entry name" value="Beta-barrel_OMP"/>
</dbReference>
<dbReference type="InterPro" id="IPR003367">
    <property type="entry name" value="Thrombospondin_3-like_rpt"/>
</dbReference>
<evidence type="ECO:0000256" key="7">
    <source>
        <dbReference type="ARBA" id="ARBA00023114"/>
    </source>
</evidence>
<dbReference type="InterPro" id="IPR050330">
    <property type="entry name" value="Bact_OuterMem_StrucFunc"/>
</dbReference>
<dbReference type="InterPro" id="IPR028974">
    <property type="entry name" value="TSP_type-3_rpt"/>
</dbReference>
<evidence type="ECO:0000256" key="5">
    <source>
        <dbReference type="ARBA" id="ARBA00022729"/>
    </source>
</evidence>
<dbReference type="PANTHER" id="PTHR30329">
    <property type="entry name" value="STATOR ELEMENT OF FLAGELLAR MOTOR COMPLEX"/>
    <property type="match status" value="1"/>
</dbReference>
<evidence type="ECO:0000256" key="3">
    <source>
        <dbReference type="ARBA" id="ARBA00022452"/>
    </source>
</evidence>
<dbReference type="PRINTS" id="PR01021">
    <property type="entry name" value="OMPADOMAIN"/>
</dbReference>
<dbReference type="GO" id="GO:0005509">
    <property type="term" value="F:calcium ion binding"/>
    <property type="evidence" value="ECO:0007669"/>
    <property type="project" value="InterPro"/>
</dbReference>
<dbReference type="GO" id="GO:0007155">
    <property type="term" value="P:cell adhesion"/>
    <property type="evidence" value="ECO:0007669"/>
    <property type="project" value="InterPro"/>
</dbReference>
<dbReference type="SUPFAM" id="SSF103647">
    <property type="entry name" value="TSP type-3 repeat"/>
    <property type="match status" value="1"/>
</dbReference>
<keyword evidence="8 10" id="KW-0472">Membrane</keyword>
<dbReference type="AlphaFoldDB" id="A0A2S4HG28"/>
<dbReference type="Pfam" id="PF02412">
    <property type="entry name" value="TSP_3"/>
    <property type="match status" value="2"/>
</dbReference>
<evidence type="ECO:0000256" key="8">
    <source>
        <dbReference type="ARBA" id="ARBA00023136"/>
    </source>
</evidence>
<dbReference type="PROSITE" id="PS01068">
    <property type="entry name" value="OMPA_1"/>
    <property type="match status" value="1"/>
</dbReference>
<dbReference type="Pfam" id="PF13505">
    <property type="entry name" value="OMP_b-brl"/>
    <property type="match status" value="1"/>
</dbReference>
<sequence>MQYFGRALMLLGSLAATTGVFAQEREWYFNSGLGYHIFDSDQKFDDAIAAVIGVEAKLNSDWGVEVTTIYSEPENEDNNATLDGEFISGSLSLLRYFNFNSDFVPYLATGVGAAVIKYDNNPLDDEDEFTQYNFGGGFRYAFNENLSLRTDARYLLDDDSDHVGGVVSIGLSYVFARSGSPAVAPADTDGDGVVDPNDRCPNTPAGVNVDRNGCPLDDDGDGVPNYKDKCPNTPAGRQVDEYGCKFVLKHTESIKLEINFAYDSDAIPAAYVGELKKVADFMKQFAGVSAVVEGHADSTGPDAYNKQLSQRRADAVRNALISNYGIAANRLSAVGYGEERPIADNKTAEGRLANRRVIAVMQAETVE</sequence>
<dbReference type="PANTHER" id="PTHR30329:SF21">
    <property type="entry name" value="LIPOPROTEIN YIAD-RELATED"/>
    <property type="match status" value="1"/>
</dbReference>
<dbReference type="GO" id="GO:0009279">
    <property type="term" value="C:cell outer membrane"/>
    <property type="evidence" value="ECO:0007669"/>
    <property type="project" value="UniProtKB-SubCell"/>
</dbReference>
<keyword evidence="4" id="KW-0812">Transmembrane</keyword>
<dbReference type="GO" id="GO:0006811">
    <property type="term" value="P:monoatomic ion transport"/>
    <property type="evidence" value="ECO:0007669"/>
    <property type="project" value="UniProtKB-KW"/>
</dbReference>
<dbReference type="GO" id="GO:0015288">
    <property type="term" value="F:porin activity"/>
    <property type="evidence" value="ECO:0007669"/>
    <property type="project" value="UniProtKB-KW"/>
</dbReference>
<dbReference type="GO" id="GO:0046930">
    <property type="term" value="C:pore complex"/>
    <property type="evidence" value="ECO:0007669"/>
    <property type="project" value="UniProtKB-KW"/>
</dbReference>
<evidence type="ECO:0000256" key="4">
    <source>
        <dbReference type="ARBA" id="ARBA00022692"/>
    </source>
</evidence>
<evidence type="ECO:0000259" key="12">
    <source>
        <dbReference type="PROSITE" id="PS51123"/>
    </source>
</evidence>
<dbReference type="OrthoDB" id="9805832at2"/>
<evidence type="ECO:0000256" key="9">
    <source>
        <dbReference type="ARBA" id="ARBA00023237"/>
    </source>
</evidence>
<comment type="subcellular location">
    <subcellularLocation>
        <location evidence="1">Cell outer membrane</location>
        <topology evidence="1">Multi-pass membrane protein</topology>
    </subcellularLocation>
</comment>
<evidence type="ECO:0000313" key="13">
    <source>
        <dbReference type="EMBL" id="POP52651.1"/>
    </source>
</evidence>
<accession>A0A2S4HG28</accession>
<keyword evidence="3" id="KW-1134">Transmembrane beta strand</keyword>
<protein>
    <recommendedName>
        <fullName evidence="12">OmpA-like domain-containing protein</fullName>
    </recommendedName>
</protein>
<dbReference type="Gene3D" id="2.40.160.20">
    <property type="match status" value="1"/>
</dbReference>
<evidence type="ECO:0000256" key="2">
    <source>
        <dbReference type="ARBA" id="ARBA00022448"/>
    </source>
</evidence>
<evidence type="ECO:0000256" key="6">
    <source>
        <dbReference type="ARBA" id="ARBA00023065"/>
    </source>
</evidence>
<dbReference type="CDD" id="cd07185">
    <property type="entry name" value="OmpA_C-like"/>
    <property type="match status" value="1"/>
</dbReference>
<dbReference type="RefSeq" id="WP_103684469.1">
    <property type="nucleotide sequence ID" value="NZ_PQGG01000026.1"/>
</dbReference>
<organism evidence="13 14">
    <name type="scientific">Zhongshania marina</name>
    <dbReference type="NCBI Taxonomy" id="2304603"/>
    <lineage>
        <taxon>Bacteria</taxon>
        <taxon>Pseudomonadati</taxon>
        <taxon>Pseudomonadota</taxon>
        <taxon>Gammaproteobacteria</taxon>
        <taxon>Cellvibrionales</taxon>
        <taxon>Spongiibacteraceae</taxon>
        <taxon>Zhongshania</taxon>
    </lineage>
</organism>
<dbReference type="Proteomes" id="UP000237222">
    <property type="component" value="Unassembled WGS sequence"/>
</dbReference>
<evidence type="ECO:0000256" key="11">
    <source>
        <dbReference type="SAM" id="SignalP"/>
    </source>
</evidence>
<evidence type="ECO:0000256" key="10">
    <source>
        <dbReference type="PROSITE-ProRule" id="PRU00473"/>
    </source>
</evidence>
<keyword evidence="7" id="KW-0626">Porin</keyword>
<keyword evidence="9" id="KW-0998">Cell outer membrane</keyword>
<keyword evidence="6" id="KW-0406">Ion transport</keyword>
<dbReference type="InterPro" id="IPR006664">
    <property type="entry name" value="OMP_bac"/>
</dbReference>
<dbReference type="SUPFAM" id="SSF103088">
    <property type="entry name" value="OmpA-like"/>
    <property type="match status" value="1"/>
</dbReference>
<dbReference type="InterPro" id="IPR036737">
    <property type="entry name" value="OmpA-like_sf"/>
</dbReference>
<dbReference type="Gene3D" id="3.30.1330.60">
    <property type="entry name" value="OmpA-like domain"/>
    <property type="match status" value="1"/>
</dbReference>
<feature type="signal peptide" evidence="11">
    <location>
        <begin position="1"/>
        <end position="22"/>
    </location>
</feature>
<dbReference type="Pfam" id="PF00691">
    <property type="entry name" value="OmpA"/>
    <property type="match status" value="1"/>
</dbReference>
<feature type="chain" id="PRO_5015430566" description="OmpA-like domain-containing protein" evidence="11">
    <location>
        <begin position="23"/>
        <end position="367"/>
    </location>
</feature>
<reference evidence="13" key="1">
    <citation type="submission" date="2018-01" db="EMBL/GenBank/DDBJ databases">
        <authorList>
            <person name="Yu X.-D."/>
        </authorList>
    </citation>
    <scope>NUCLEOTIDE SEQUENCE</scope>
    <source>
        <strain evidence="13">ZX-21</strain>
    </source>
</reference>
<proteinExistence type="predicted"/>
<dbReference type="InterPro" id="IPR011250">
    <property type="entry name" value="OMP/PagP_B-barrel"/>
</dbReference>
<dbReference type="InterPro" id="IPR006665">
    <property type="entry name" value="OmpA-like"/>
</dbReference>
<keyword evidence="2" id="KW-0813">Transport</keyword>
<feature type="domain" description="OmpA-like" evidence="12">
    <location>
        <begin position="247"/>
        <end position="365"/>
    </location>
</feature>
<comment type="caution">
    <text evidence="13">The sequence shown here is derived from an EMBL/GenBank/DDBJ whole genome shotgun (WGS) entry which is preliminary data.</text>
</comment>
<evidence type="ECO:0000313" key="14">
    <source>
        <dbReference type="Proteomes" id="UP000237222"/>
    </source>
</evidence>